<name>A0A7J7KPN8_BUGNE</name>
<keyword evidence="3" id="KW-1185">Reference proteome</keyword>
<evidence type="ECO:0000313" key="3">
    <source>
        <dbReference type="Proteomes" id="UP000593567"/>
    </source>
</evidence>
<organism evidence="2 3">
    <name type="scientific">Bugula neritina</name>
    <name type="common">Brown bryozoan</name>
    <name type="synonym">Sertularia neritina</name>
    <dbReference type="NCBI Taxonomy" id="10212"/>
    <lineage>
        <taxon>Eukaryota</taxon>
        <taxon>Metazoa</taxon>
        <taxon>Spiralia</taxon>
        <taxon>Lophotrochozoa</taxon>
        <taxon>Bryozoa</taxon>
        <taxon>Gymnolaemata</taxon>
        <taxon>Cheilostomatida</taxon>
        <taxon>Flustrina</taxon>
        <taxon>Buguloidea</taxon>
        <taxon>Bugulidae</taxon>
        <taxon>Bugula</taxon>
    </lineage>
</organism>
<comment type="caution">
    <text evidence="2">The sequence shown here is derived from an EMBL/GenBank/DDBJ whole genome shotgun (WGS) entry which is preliminary data.</text>
</comment>
<feature type="region of interest" description="Disordered" evidence="1">
    <location>
        <begin position="67"/>
        <end position="95"/>
    </location>
</feature>
<feature type="compositionally biased region" description="Polar residues" evidence="1">
    <location>
        <begin position="81"/>
        <end position="90"/>
    </location>
</feature>
<sequence length="318" mass="36481">MTEPKAMIAPPRQPIGWPTHRFQHSLKTVMPSASTGSNMTIHRDIPKELLPFSRYNKIPERWRTQLPPIQKHQMAEHRQTDNSGMSTKQSAHLEVRPPSAYSATIVLKPRTGAEYWTVNRKLNVERVKNLIKENTFLPGNFSTLYRCSKEKVQNMVNRLSYDPYERREQLMLADNPEGDTDDRMYSKADVDIIVARLATVKSAPAPEPTPEKKPVSKELSAKEKEIVDRLSKYEHPANKTSEEQEVQKKTVTTKELEVILGRLTKYEARKEPVVQQVEVKKVSAVDLDNILSRLTTYDAQKWPPESKPEIFRAHASSD</sequence>
<proteinExistence type="predicted"/>
<accession>A0A7J7KPN8</accession>
<gene>
    <name evidence="2" type="ORF">EB796_001650</name>
</gene>
<protein>
    <submittedName>
        <fullName evidence="2">Uncharacterized protein</fullName>
    </submittedName>
</protein>
<reference evidence="2" key="1">
    <citation type="submission" date="2020-06" db="EMBL/GenBank/DDBJ databases">
        <title>Draft genome of Bugula neritina, a colonial animal packing powerful symbionts and potential medicines.</title>
        <authorList>
            <person name="Rayko M."/>
        </authorList>
    </citation>
    <scope>NUCLEOTIDE SEQUENCE [LARGE SCALE GENOMIC DNA]</scope>
    <source>
        <strain evidence="2">Kwan_BN1</strain>
    </source>
</reference>
<dbReference type="EMBL" id="VXIV02000186">
    <property type="protein sequence ID" value="KAF6040043.1"/>
    <property type="molecule type" value="Genomic_DNA"/>
</dbReference>
<evidence type="ECO:0000256" key="1">
    <source>
        <dbReference type="SAM" id="MobiDB-lite"/>
    </source>
</evidence>
<dbReference type="Proteomes" id="UP000593567">
    <property type="component" value="Unassembled WGS sequence"/>
</dbReference>
<dbReference type="AlphaFoldDB" id="A0A7J7KPN8"/>
<evidence type="ECO:0000313" key="2">
    <source>
        <dbReference type="EMBL" id="KAF6040043.1"/>
    </source>
</evidence>